<accession>A0A2G5P878</accession>
<dbReference type="AlphaFoldDB" id="A0A2G5P878"/>
<comment type="caution">
    <text evidence="2">The sequence shown here is derived from an EMBL/GenBank/DDBJ whole genome shotgun (WGS) entry which is preliminary data.</text>
</comment>
<evidence type="ECO:0000313" key="2">
    <source>
        <dbReference type="EMBL" id="PIB74552.1"/>
    </source>
</evidence>
<protein>
    <submittedName>
        <fullName evidence="2">DUF4189 domain-containing protein</fullName>
    </submittedName>
</protein>
<keyword evidence="3" id="KW-1185">Reference proteome</keyword>
<sequence length="123" mass="12284">MTKKTLRHRAAVAAVAIAASAAAPLVLAPTASAASGFGAIAYAPNGASGWAVRYGNRGAAEQTARNYCGYTDCKVLTSFVGGCGAVAYNGFTYQGGGGATLAEAQNDAMGRLGGGWIDSWACN</sequence>
<evidence type="ECO:0000259" key="1">
    <source>
        <dbReference type="Pfam" id="PF13827"/>
    </source>
</evidence>
<dbReference type="InterPro" id="IPR025240">
    <property type="entry name" value="DUF4189"/>
</dbReference>
<organism evidence="2 3">
    <name type="scientific">Mycolicibacterium brumae</name>
    <dbReference type="NCBI Taxonomy" id="85968"/>
    <lineage>
        <taxon>Bacteria</taxon>
        <taxon>Bacillati</taxon>
        <taxon>Actinomycetota</taxon>
        <taxon>Actinomycetes</taxon>
        <taxon>Mycobacteriales</taxon>
        <taxon>Mycobacteriaceae</taxon>
        <taxon>Mycolicibacterium</taxon>
    </lineage>
</organism>
<dbReference type="Pfam" id="PF13827">
    <property type="entry name" value="DUF4189"/>
    <property type="match status" value="1"/>
</dbReference>
<proteinExistence type="predicted"/>
<dbReference type="OrthoDB" id="3483193at2"/>
<feature type="domain" description="DUF4189" evidence="1">
    <location>
        <begin position="37"/>
        <end position="110"/>
    </location>
</feature>
<gene>
    <name evidence="2" type="ORF">CQY22_012695</name>
</gene>
<dbReference type="EMBL" id="PDCN02000016">
    <property type="protein sequence ID" value="PIB74552.1"/>
    <property type="molecule type" value="Genomic_DNA"/>
</dbReference>
<evidence type="ECO:0000313" key="3">
    <source>
        <dbReference type="Proteomes" id="UP000230551"/>
    </source>
</evidence>
<dbReference type="STRING" id="85968.GCA_900073015_00737"/>
<name>A0A2G5P878_9MYCO</name>
<dbReference type="RefSeq" id="WP_090586177.1">
    <property type="nucleotide sequence ID" value="NZ_CP104302.1"/>
</dbReference>
<dbReference type="Proteomes" id="UP000230551">
    <property type="component" value="Unassembled WGS sequence"/>
</dbReference>
<reference evidence="2 3" key="1">
    <citation type="journal article" date="2017" name="Infect. Genet. Evol.">
        <title>The new phylogeny of the genus Mycobacterium: The old and the news.</title>
        <authorList>
            <person name="Tortoli E."/>
            <person name="Fedrizzi T."/>
            <person name="Meehan C.J."/>
            <person name="Trovato A."/>
            <person name="Grottola A."/>
            <person name="Giacobazzi E."/>
            <person name="Serpini G.F."/>
            <person name="Tagliazucchi S."/>
            <person name="Fabio A."/>
            <person name="Bettua C."/>
            <person name="Bertorelli R."/>
            <person name="Frascaro F."/>
            <person name="De Sanctis V."/>
            <person name="Pecorari M."/>
            <person name="Jousson O."/>
            <person name="Segata N."/>
            <person name="Cirillo D.M."/>
        </authorList>
    </citation>
    <scope>NUCLEOTIDE SEQUENCE [LARGE SCALE GENOMIC DNA]</scope>
    <source>
        <strain evidence="2 3">CIP1034565</strain>
    </source>
</reference>